<reference evidence="5" key="1">
    <citation type="submission" date="2025-08" db="UniProtKB">
        <authorList>
            <consortium name="RefSeq"/>
        </authorList>
    </citation>
    <scope>IDENTIFICATION</scope>
    <source>
        <tissue evidence="5">Whole organism</tissue>
    </source>
</reference>
<dbReference type="InterPro" id="IPR002501">
    <property type="entry name" value="PsdUridine_synth_N"/>
</dbReference>
<dbReference type="Gene3D" id="3.30.2350.10">
    <property type="entry name" value="Pseudouridine synthase"/>
    <property type="match status" value="1"/>
</dbReference>
<dbReference type="Pfam" id="PF01509">
    <property type="entry name" value="TruB_N"/>
    <property type="match status" value="1"/>
</dbReference>
<protein>
    <submittedName>
        <fullName evidence="5">Pseudouridylate synthase TRUB2, mitochondrial</fullName>
    </submittedName>
</protein>
<feature type="compositionally biased region" description="Polar residues" evidence="2">
    <location>
        <begin position="350"/>
        <end position="363"/>
    </location>
</feature>
<dbReference type="OrthoDB" id="9995526at2759"/>
<dbReference type="SUPFAM" id="SSF55120">
    <property type="entry name" value="Pseudouridine synthase"/>
    <property type="match status" value="1"/>
</dbReference>
<evidence type="ECO:0000256" key="2">
    <source>
        <dbReference type="SAM" id="MobiDB-lite"/>
    </source>
</evidence>
<dbReference type="KEGG" id="foc:113205578"/>
<dbReference type="RefSeq" id="XP_026277035.1">
    <property type="nucleotide sequence ID" value="XM_026421250.2"/>
</dbReference>
<feature type="region of interest" description="Disordered" evidence="2">
    <location>
        <begin position="317"/>
        <end position="363"/>
    </location>
</feature>
<feature type="domain" description="Pseudouridine synthase II N-terminal" evidence="3">
    <location>
        <begin position="104"/>
        <end position="229"/>
    </location>
</feature>
<dbReference type="InterPro" id="IPR039048">
    <property type="entry name" value="Trub2"/>
</dbReference>
<dbReference type="Proteomes" id="UP000504606">
    <property type="component" value="Unplaced"/>
</dbReference>
<dbReference type="GeneID" id="113205578"/>
<dbReference type="GO" id="GO:0006396">
    <property type="term" value="P:RNA processing"/>
    <property type="evidence" value="ECO:0007669"/>
    <property type="project" value="InterPro"/>
</dbReference>
<organism evidence="4 5">
    <name type="scientific">Frankliniella occidentalis</name>
    <name type="common">Western flower thrips</name>
    <name type="synonym">Euthrips occidentalis</name>
    <dbReference type="NCBI Taxonomy" id="133901"/>
    <lineage>
        <taxon>Eukaryota</taxon>
        <taxon>Metazoa</taxon>
        <taxon>Ecdysozoa</taxon>
        <taxon>Arthropoda</taxon>
        <taxon>Hexapoda</taxon>
        <taxon>Insecta</taxon>
        <taxon>Pterygota</taxon>
        <taxon>Neoptera</taxon>
        <taxon>Paraneoptera</taxon>
        <taxon>Thysanoptera</taxon>
        <taxon>Terebrantia</taxon>
        <taxon>Thripoidea</taxon>
        <taxon>Thripidae</taxon>
        <taxon>Frankliniella</taxon>
    </lineage>
</organism>
<dbReference type="PANTHER" id="PTHR13195:SF0">
    <property type="entry name" value="PSEUDOURIDYLATE SYNTHASE TRUB2, MITOCHONDRIAL"/>
    <property type="match status" value="1"/>
</dbReference>
<evidence type="ECO:0000259" key="3">
    <source>
        <dbReference type="Pfam" id="PF01509"/>
    </source>
</evidence>
<keyword evidence="4" id="KW-1185">Reference proteome</keyword>
<gene>
    <name evidence="5" type="primary">LOC113205578</name>
</gene>
<sequence>MALSTERVASVLWKQMHGLICVYKPPDITLGRLVQNLRLIIPAGLNKMIVRQPRKVIRYDATVGMPVETIETDYSDHPLVIGPRYEPSEIRYFCASALTLHGGGVCMVGLNGGRHLAKDLESSKPVRVYRLVGQLGLATDNLHKSGKVVERTTFHKVHRSIIDSVVAAMQSSHQRHMYHNSGVNIQSQTAYDLAVKGLLRPADDSFPIIYNIKCVDFTRPFFTIEVACINEREDQLMGLIHTIGLKVKSAARCNSIKCIRYGPFTLEHALLQHQWKVDKIASNIQMCNAINEEDIKSGRRENIDLVPMEMNREEKWENEDREDWNQPLSSAVRGPANQRERRRLNHLESRNQINGQLHSGNEE</sequence>
<dbReference type="GO" id="GO:0001522">
    <property type="term" value="P:pseudouridine synthesis"/>
    <property type="evidence" value="ECO:0007669"/>
    <property type="project" value="InterPro"/>
</dbReference>
<dbReference type="GO" id="GO:0003723">
    <property type="term" value="F:RNA binding"/>
    <property type="evidence" value="ECO:0007669"/>
    <property type="project" value="InterPro"/>
</dbReference>
<accession>A0A6J1SCN6</accession>
<proteinExistence type="inferred from homology"/>
<evidence type="ECO:0000256" key="1">
    <source>
        <dbReference type="ARBA" id="ARBA00008999"/>
    </source>
</evidence>
<comment type="similarity">
    <text evidence="1">Belongs to the pseudouridine synthase TruB family.</text>
</comment>
<name>A0A6J1SCN6_FRAOC</name>
<dbReference type="PANTHER" id="PTHR13195">
    <property type="entry name" value="PSEUDOURIDINE SYNTHASE-RELATED"/>
    <property type="match status" value="1"/>
</dbReference>
<evidence type="ECO:0000313" key="4">
    <source>
        <dbReference type="Proteomes" id="UP000504606"/>
    </source>
</evidence>
<dbReference type="InterPro" id="IPR020103">
    <property type="entry name" value="PsdUridine_synth_cat_dom_sf"/>
</dbReference>
<dbReference type="AlphaFoldDB" id="A0A6J1SCN6"/>
<evidence type="ECO:0000313" key="5">
    <source>
        <dbReference type="RefSeq" id="XP_026277035.1"/>
    </source>
</evidence>
<dbReference type="GO" id="GO:0009982">
    <property type="term" value="F:pseudouridine synthase activity"/>
    <property type="evidence" value="ECO:0007669"/>
    <property type="project" value="InterPro"/>
</dbReference>